<evidence type="ECO:0000313" key="5">
    <source>
        <dbReference type="Proteomes" id="UP000245639"/>
    </source>
</evidence>
<reference evidence="4 5" key="1">
    <citation type="submission" date="2018-04" db="EMBL/GenBank/DDBJ databases">
        <title>Genomic Encyclopedia of Type Strains, Phase IV (KMG-IV): sequencing the most valuable type-strain genomes for metagenomic binning, comparative biology and taxonomic classification.</title>
        <authorList>
            <person name="Goeker M."/>
        </authorList>
    </citation>
    <scope>NUCLEOTIDE SEQUENCE [LARGE SCALE GENOMIC DNA]</scope>
    <source>
        <strain evidence="4 5">DSM 45771</strain>
    </source>
</reference>
<sequence>MIGRHGDPVRRRFRLADRLDSDPRLLAALEWARAWLPGDSGYGDPLSTGDDAVGRLAAQLAPLAATRPSVLRELGLTALQVWQAHAGVDERPSDEHLAVLFTDLAGFSDWTLEVGDDVAVRALRRVGAEVEPLVRRRGRVVKRLGDGLMAVLPTAEDAVEAALAARDAVEGLEVDGHHLHLRAGVHVGRPQQLGGDYYGRDVNIAARITDVAGPGEVCVSSTARAHLDGRFAVRARPSPRGKGVPPDITPWWVDHPSRDAAGSPAGRPTGPAVRGWRR</sequence>
<dbReference type="Pfam" id="PF00211">
    <property type="entry name" value="Guanylate_cyc"/>
    <property type="match status" value="1"/>
</dbReference>
<comment type="similarity">
    <text evidence="1">Belongs to the adenylyl cyclase class-3 family.</text>
</comment>
<accession>A0A2U1F8P3</accession>
<name>A0A2U1F8P3_9PSEU</name>
<dbReference type="Gene3D" id="3.30.70.1230">
    <property type="entry name" value="Nucleotide cyclase"/>
    <property type="match status" value="1"/>
</dbReference>
<comment type="caution">
    <text evidence="4">The sequence shown here is derived from an EMBL/GenBank/DDBJ whole genome shotgun (WGS) entry which is preliminary data.</text>
</comment>
<dbReference type="GO" id="GO:0006171">
    <property type="term" value="P:cAMP biosynthetic process"/>
    <property type="evidence" value="ECO:0007669"/>
    <property type="project" value="TreeGrafter"/>
</dbReference>
<dbReference type="Proteomes" id="UP000245639">
    <property type="component" value="Unassembled WGS sequence"/>
</dbReference>
<evidence type="ECO:0000259" key="3">
    <source>
        <dbReference type="PROSITE" id="PS50125"/>
    </source>
</evidence>
<dbReference type="AlphaFoldDB" id="A0A2U1F8P3"/>
<dbReference type="PROSITE" id="PS50125">
    <property type="entry name" value="GUANYLATE_CYCLASE_2"/>
    <property type="match status" value="1"/>
</dbReference>
<dbReference type="RefSeq" id="WP_243418171.1">
    <property type="nucleotide sequence ID" value="NZ_QEKW01000008.1"/>
</dbReference>
<dbReference type="InterPro" id="IPR029787">
    <property type="entry name" value="Nucleotide_cyclase"/>
</dbReference>
<proteinExistence type="inferred from homology"/>
<dbReference type="GO" id="GO:0035556">
    <property type="term" value="P:intracellular signal transduction"/>
    <property type="evidence" value="ECO:0007669"/>
    <property type="project" value="InterPro"/>
</dbReference>
<evidence type="ECO:0000313" key="4">
    <source>
        <dbReference type="EMBL" id="PVZ08563.1"/>
    </source>
</evidence>
<dbReference type="GO" id="GO:0004016">
    <property type="term" value="F:adenylate cyclase activity"/>
    <property type="evidence" value="ECO:0007669"/>
    <property type="project" value="UniProtKB-ARBA"/>
</dbReference>
<evidence type="ECO:0000256" key="1">
    <source>
        <dbReference type="ARBA" id="ARBA00005381"/>
    </source>
</evidence>
<gene>
    <name evidence="4" type="ORF">C8D89_108160</name>
</gene>
<dbReference type="CDD" id="cd07302">
    <property type="entry name" value="CHD"/>
    <property type="match status" value="1"/>
</dbReference>
<dbReference type="EMBL" id="QEKW01000008">
    <property type="protein sequence ID" value="PVZ08563.1"/>
    <property type="molecule type" value="Genomic_DNA"/>
</dbReference>
<dbReference type="InterPro" id="IPR001054">
    <property type="entry name" value="A/G_cyclase"/>
</dbReference>
<dbReference type="SMART" id="SM00044">
    <property type="entry name" value="CYCc"/>
    <property type="match status" value="1"/>
</dbReference>
<dbReference type="PANTHER" id="PTHR43081:SF19">
    <property type="entry name" value="PH-SENSITIVE ADENYLATE CYCLASE RV1264"/>
    <property type="match status" value="1"/>
</dbReference>
<feature type="region of interest" description="Disordered" evidence="2">
    <location>
        <begin position="236"/>
        <end position="278"/>
    </location>
</feature>
<protein>
    <submittedName>
        <fullName evidence="4">Adenylate cyclase</fullName>
    </submittedName>
</protein>
<evidence type="ECO:0000256" key="2">
    <source>
        <dbReference type="SAM" id="MobiDB-lite"/>
    </source>
</evidence>
<dbReference type="SUPFAM" id="SSF55073">
    <property type="entry name" value="Nucleotide cyclase"/>
    <property type="match status" value="1"/>
</dbReference>
<organism evidence="4 5">
    <name type="scientific">Actinomycetospora cinnamomea</name>
    <dbReference type="NCBI Taxonomy" id="663609"/>
    <lineage>
        <taxon>Bacteria</taxon>
        <taxon>Bacillati</taxon>
        <taxon>Actinomycetota</taxon>
        <taxon>Actinomycetes</taxon>
        <taxon>Pseudonocardiales</taxon>
        <taxon>Pseudonocardiaceae</taxon>
        <taxon>Actinomycetospora</taxon>
    </lineage>
</organism>
<dbReference type="InterPro" id="IPR050697">
    <property type="entry name" value="Adenylyl/Guanylyl_Cyclase_3/4"/>
</dbReference>
<dbReference type="PANTHER" id="PTHR43081">
    <property type="entry name" value="ADENYLATE CYCLASE, TERMINAL-DIFFERENTIATION SPECIFIC-RELATED"/>
    <property type="match status" value="1"/>
</dbReference>
<keyword evidence="5" id="KW-1185">Reference proteome</keyword>
<feature type="domain" description="Guanylate cyclase" evidence="3">
    <location>
        <begin position="98"/>
        <end position="209"/>
    </location>
</feature>